<dbReference type="InterPro" id="IPR052111">
    <property type="entry name" value="Spermatogenesis_Ciliary_MAP"/>
</dbReference>
<dbReference type="Proteomes" id="UP001648503">
    <property type="component" value="Unassembled WGS sequence"/>
</dbReference>
<dbReference type="Pfam" id="PF06294">
    <property type="entry name" value="CH_2"/>
    <property type="match status" value="1"/>
</dbReference>
<gene>
    <name evidence="2" type="ORF">BASA50_009847</name>
</gene>
<keyword evidence="3" id="KW-1185">Reference proteome</keyword>
<dbReference type="Gene3D" id="1.10.418.10">
    <property type="entry name" value="Calponin-like domain"/>
    <property type="match status" value="1"/>
</dbReference>
<evidence type="ECO:0000259" key="1">
    <source>
        <dbReference type="Pfam" id="PF06294"/>
    </source>
</evidence>
<proteinExistence type="predicted"/>
<comment type="caution">
    <text evidence="2">The sequence shown here is derived from an EMBL/GenBank/DDBJ whole genome shotgun (WGS) entry which is preliminary data.</text>
</comment>
<protein>
    <recommendedName>
        <fullName evidence="1">CH-like domain-containing protein</fullName>
    </recommendedName>
</protein>
<organism evidence="2 3">
    <name type="scientific">Batrachochytrium salamandrivorans</name>
    <dbReference type="NCBI Taxonomy" id="1357716"/>
    <lineage>
        <taxon>Eukaryota</taxon>
        <taxon>Fungi</taxon>
        <taxon>Fungi incertae sedis</taxon>
        <taxon>Chytridiomycota</taxon>
        <taxon>Chytridiomycota incertae sedis</taxon>
        <taxon>Chytridiomycetes</taxon>
        <taxon>Rhizophydiales</taxon>
        <taxon>Rhizophydiales incertae sedis</taxon>
        <taxon>Batrachochytrium</taxon>
    </lineage>
</organism>
<dbReference type="EMBL" id="JAFCIX010000441">
    <property type="protein sequence ID" value="KAH6589755.1"/>
    <property type="molecule type" value="Genomic_DNA"/>
</dbReference>
<dbReference type="InterPro" id="IPR036872">
    <property type="entry name" value="CH_dom_sf"/>
</dbReference>
<evidence type="ECO:0000313" key="2">
    <source>
        <dbReference type="EMBL" id="KAH6589755.1"/>
    </source>
</evidence>
<dbReference type="PANTHER" id="PTHR12509">
    <property type="entry name" value="SPERMATOGENESIS-ASSOCIATED 4-RELATED"/>
    <property type="match status" value="1"/>
</dbReference>
<dbReference type="InterPro" id="IPR010441">
    <property type="entry name" value="CH_2"/>
</dbReference>
<accession>A0ABQ8F0N0</accession>
<evidence type="ECO:0000313" key="3">
    <source>
        <dbReference type="Proteomes" id="UP001648503"/>
    </source>
</evidence>
<feature type="domain" description="CH-like" evidence="1">
    <location>
        <begin position="8"/>
        <end position="102"/>
    </location>
</feature>
<reference evidence="2 3" key="1">
    <citation type="submission" date="2021-02" db="EMBL/GenBank/DDBJ databases">
        <title>Variation within the Batrachochytrium salamandrivorans European outbreak.</title>
        <authorList>
            <person name="Kelly M."/>
            <person name="Pasmans F."/>
            <person name="Shea T.P."/>
            <person name="Munoz J.F."/>
            <person name="Carranza S."/>
            <person name="Cuomo C.A."/>
            <person name="Martel A."/>
        </authorList>
    </citation>
    <scope>NUCLEOTIDE SEQUENCE [LARGE SCALE GENOMIC DNA]</scope>
    <source>
        <strain evidence="2 3">AMFP18/2</strain>
    </source>
</reference>
<dbReference type="PANTHER" id="PTHR12509:SF8">
    <property type="entry name" value="SPERMATOGENESIS-ASSOCIATED PROTEIN 4"/>
    <property type="match status" value="1"/>
</dbReference>
<name>A0ABQ8F0N0_9FUNG</name>
<sequence>MSGLPRQVIKWLQSLDLSFTVRIPKRDFANGYLIAEIFLRYYPNQLQVCLLYTGDSTPQKSSNWDVLHKFFKRNGIHIPRDDIDAVMHCHSNAAVRFVENVYMLLTNTILPENTVVYDDTEIVPHFALPTRSNTIRCMAQTIEKTKVMPDAHNGFIKQMRGKKYTPTLV</sequence>